<reference evidence="3" key="1">
    <citation type="submission" date="2021-02" db="EMBL/GenBank/DDBJ databases">
        <authorList>
            <person name="Dougan E. K."/>
            <person name="Rhodes N."/>
            <person name="Thang M."/>
            <person name="Chan C."/>
        </authorList>
    </citation>
    <scope>NUCLEOTIDE SEQUENCE</scope>
</reference>
<evidence type="ECO:0000259" key="2">
    <source>
        <dbReference type="PROSITE" id="PS50222"/>
    </source>
</evidence>
<comment type="caution">
    <text evidence="3">The sequence shown here is derived from an EMBL/GenBank/DDBJ whole genome shotgun (WGS) entry which is preliminary data.</text>
</comment>
<proteinExistence type="predicted"/>
<dbReference type="AlphaFoldDB" id="A0A812KVJ9"/>
<feature type="domain" description="EF-hand" evidence="2">
    <location>
        <begin position="181"/>
        <end position="216"/>
    </location>
</feature>
<dbReference type="PROSITE" id="PS00018">
    <property type="entry name" value="EF_HAND_1"/>
    <property type="match status" value="1"/>
</dbReference>
<dbReference type="EMBL" id="CAJNIZ010004881">
    <property type="protein sequence ID" value="CAE7236859.1"/>
    <property type="molecule type" value="Genomic_DNA"/>
</dbReference>
<dbReference type="InterPro" id="IPR002048">
    <property type="entry name" value="EF_hand_dom"/>
</dbReference>
<organism evidence="3 4">
    <name type="scientific">Symbiodinium pilosum</name>
    <name type="common">Dinoflagellate</name>
    <dbReference type="NCBI Taxonomy" id="2952"/>
    <lineage>
        <taxon>Eukaryota</taxon>
        <taxon>Sar</taxon>
        <taxon>Alveolata</taxon>
        <taxon>Dinophyceae</taxon>
        <taxon>Suessiales</taxon>
        <taxon>Symbiodiniaceae</taxon>
        <taxon>Symbiodinium</taxon>
    </lineage>
</organism>
<keyword evidence="4" id="KW-1185">Reference proteome</keyword>
<dbReference type="OrthoDB" id="441139at2759"/>
<dbReference type="InterPro" id="IPR011992">
    <property type="entry name" value="EF-hand-dom_pair"/>
</dbReference>
<dbReference type="GO" id="GO:0005509">
    <property type="term" value="F:calcium ion binding"/>
    <property type="evidence" value="ECO:0007669"/>
    <property type="project" value="InterPro"/>
</dbReference>
<sequence length="269" mass="29637">MTSGDADSPSRHPLVVALRALLRVTHGNLGRATRGAVRDAAISAHQAALQGSMGVHDVAAEQRDELQHKLQVCGSGEHSESVRLVWDTLILAREAPRDEGLDLDEMEELVLAHLLAFPEILAQSLVVNLFQQVHLGQSFLHEEERTIDVNAVLRELQPRLEKHKATSLRIAEQCCAHLQTRSETLADKLLRRMDLDGDGFVGESEFFTAAVHALALEVENLAVSVGVKQLLNESSFADDFHEDCSLKIDMTESAELLRRGHGKHLGAKF</sequence>
<accession>A0A812KVJ9</accession>
<dbReference type="Proteomes" id="UP000649617">
    <property type="component" value="Unassembled WGS sequence"/>
</dbReference>
<evidence type="ECO:0000313" key="4">
    <source>
        <dbReference type="Proteomes" id="UP000649617"/>
    </source>
</evidence>
<keyword evidence="1" id="KW-0106">Calcium</keyword>
<dbReference type="SUPFAM" id="SSF47473">
    <property type="entry name" value="EF-hand"/>
    <property type="match status" value="1"/>
</dbReference>
<evidence type="ECO:0000313" key="3">
    <source>
        <dbReference type="EMBL" id="CAE7236859.1"/>
    </source>
</evidence>
<evidence type="ECO:0000256" key="1">
    <source>
        <dbReference type="ARBA" id="ARBA00022837"/>
    </source>
</evidence>
<gene>
    <name evidence="3" type="ORF">SPIL2461_LOCUS3878</name>
</gene>
<protein>
    <recommendedName>
        <fullName evidence="2">EF-hand domain-containing protein</fullName>
    </recommendedName>
</protein>
<name>A0A812KVJ9_SYMPI</name>
<dbReference type="InterPro" id="IPR018247">
    <property type="entry name" value="EF_Hand_1_Ca_BS"/>
</dbReference>
<dbReference type="PROSITE" id="PS50222">
    <property type="entry name" value="EF_HAND_2"/>
    <property type="match status" value="1"/>
</dbReference>